<gene>
    <name evidence="8" type="ORF">GCM10023196_096070</name>
</gene>
<sequence>MALRRLLMDLRPLKESPAFRRLWAGSALSTIGGQMTNFAVALQVYTLTRSSAAVGAIGLASAAPSIMFGLIGGSIADTVDRRRLVLLTSGGLAVISALFAVQAFLGSGQVWPLYCLVAAQSLLGSVNAPARRTFLPRLLPADRVAAGAALSMFAFHLGMTAGPALAGAVAAAWGLKACYLVDALSFAAALYGVARLPAMPPEAGGEARPGLRAVGAALRFIRGERAIAGAFLADMSATVLGMPFALLPALNAERFGGGAQTLGLLTAAPAIGGIVGTALSGPVGRVSRQGRAILIAGAVWGAGLAGFGLAHTFWLAVALLVVAGAADVISVVVRTALVQVATPDRYRGRVGAAEYVVGVGCPQLGNFRAGTVAAVTSPGLSAVGGGLAVIAGAALIGWTMPAFSRYRAPRPGIDLGESRSEDGVST</sequence>
<organism evidence="8 9">
    <name type="scientific">Actinoallomurus vinaceus</name>
    <dbReference type="NCBI Taxonomy" id="1080074"/>
    <lineage>
        <taxon>Bacteria</taxon>
        <taxon>Bacillati</taxon>
        <taxon>Actinomycetota</taxon>
        <taxon>Actinomycetes</taxon>
        <taxon>Streptosporangiales</taxon>
        <taxon>Thermomonosporaceae</taxon>
        <taxon>Actinoallomurus</taxon>
    </lineage>
</organism>
<evidence type="ECO:0000313" key="8">
    <source>
        <dbReference type="EMBL" id="GAA4638436.1"/>
    </source>
</evidence>
<feature type="transmembrane region" description="Helical" evidence="7">
    <location>
        <begin position="150"/>
        <end position="173"/>
    </location>
</feature>
<feature type="transmembrane region" description="Helical" evidence="7">
    <location>
        <begin position="21"/>
        <end position="45"/>
    </location>
</feature>
<dbReference type="PANTHER" id="PTHR23513">
    <property type="entry name" value="INTEGRAL MEMBRANE EFFLUX PROTEIN-RELATED"/>
    <property type="match status" value="1"/>
</dbReference>
<evidence type="ECO:0000256" key="5">
    <source>
        <dbReference type="ARBA" id="ARBA00022989"/>
    </source>
</evidence>
<comment type="subcellular location">
    <subcellularLocation>
        <location evidence="1">Cell inner membrane</location>
        <topology evidence="1">Multi-pass membrane protein</topology>
    </subcellularLocation>
</comment>
<dbReference type="PANTHER" id="PTHR23513:SF9">
    <property type="entry name" value="ENTEROBACTIN EXPORTER ENTS"/>
    <property type="match status" value="1"/>
</dbReference>
<reference evidence="9" key="1">
    <citation type="journal article" date="2019" name="Int. J. Syst. Evol. Microbiol.">
        <title>The Global Catalogue of Microorganisms (GCM) 10K type strain sequencing project: providing services to taxonomists for standard genome sequencing and annotation.</title>
        <authorList>
            <consortium name="The Broad Institute Genomics Platform"/>
            <consortium name="The Broad Institute Genome Sequencing Center for Infectious Disease"/>
            <person name="Wu L."/>
            <person name="Ma J."/>
        </authorList>
    </citation>
    <scope>NUCLEOTIDE SEQUENCE [LARGE SCALE GENOMIC DNA]</scope>
    <source>
        <strain evidence="9">JCM 17939</strain>
    </source>
</reference>
<comment type="caution">
    <text evidence="8">The sequence shown here is derived from an EMBL/GenBank/DDBJ whole genome shotgun (WGS) entry which is preliminary data.</text>
</comment>
<evidence type="ECO:0000256" key="4">
    <source>
        <dbReference type="ARBA" id="ARBA00022692"/>
    </source>
</evidence>
<evidence type="ECO:0000256" key="3">
    <source>
        <dbReference type="ARBA" id="ARBA00022475"/>
    </source>
</evidence>
<evidence type="ECO:0000256" key="7">
    <source>
        <dbReference type="SAM" id="Phobius"/>
    </source>
</evidence>
<dbReference type="Proteomes" id="UP001501442">
    <property type="component" value="Unassembled WGS sequence"/>
</dbReference>
<keyword evidence="3" id="KW-1003">Cell membrane</keyword>
<dbReference type="CDD" id="cd06173">
    <property type="entry name" value="MFS_MefA_like"/>
    <property type="match status" value="1"/>
</dbReference>
<evidence type="ECO:0000256" key="6">
    <source>
        <dbReference type="ARBA" id="ARBA00023136"/>
    </source>
</evidence>
<dbReference type="EMBL" id="BAABHK010000023">
    <property type="protein sequence ID" value="GAA4638436.1"/>
    <property type="molecule type" value="Genomic_DNA"/>
</dbReference>
<feature type="transmembrane region" description="Helical" evidence="7">
    <location>
        <begin position="262"/>
        <end position="280"/>
    </location>
</feature>
<dbReference type="Gene3D" id="1.20.1250.20">
    <property type="entry name" value="MFS general substrate transporter like domains"/>
    <property type="match status" value="1"/>
</dbReference>
<feature type="transmembrane region" description="Helical" evidence="7">
    <location>
        <begin position="316"/>
        <end position="337"/>
    </location>
</feature>
<evidence type="ECO:0000313" key="9">
    <source>
        <dbReference type="Proteomes" id="UP001501442"/>
    </source>
</evidence>
<keyword evidence="4 7" id="KW-0812">Transmembrane</keyword>
<dbReference type="RefSeq" id="WP_345441842.1">
    <property type="nucleotide sequence ID" value="NZ_BAABHK010000023.1"/>
</dbReference>
<proteinExistence type="predicted"/>
<keyword evidence="6 7" id="KW-0472">Membrane</keyword>
<protein>
    <submittedName>
        <fullName evidence="8">MFS transporter</fullName>
    </submittedName>
</protein>
<dbReference type="InterPro" id="IPR010290">
    <property type="entry name" value="TM_effector"/>
</dbReference>
<evidence type="ECO:0000256" key="1">
    <source>
        <dbReference type="ARBA" id="ARBA00004429"/>
    </source>
</evidence>
<dbReference type="InterPro" id="IPR036259">
    <property type="entry name" value="MFS_trans_sf"/>
</dbReference>
<keyword evidence="9" id="KW-1185">Reference proteome</keyword>
<keyword evidence="5 7" id="KW-1133">Transmembrane helix</keyword>
<keyword evidence="2" id="KW-0813">Transport</keyword>
<feature type="transmembrane region" description="Helical" evidence="7">
    <location>
        <begin position="51"/>
        <end position="72"/>
    </location>
</feature>
<dbReference type="Pfam" id="PF05977">
    <property type="entry name" value="MFS_3"/>
    <property type="match status" value="1"/>
</dbReference>
<name>A0ABP8US50_9ACTN</name>
<feature type="transmembrane region" description="Helical" evidence="7">
    <location>
        <begin position="292"/>
        <end position="310"/>
    </location>
</feature>
<accession>A0ABP8US50</accession>
<evidence type="ECO:0000256" key="2">
    <source>
        <dbReference type="ARBA" id="ARBA00022448"/>
    </source>
</evidence>
<feature type="transmembrane region" description="Helical" evidence="7">
    <location>
        <begin position="226"/>
        <end position="250"/>
    </location>
</feature>
<dbReference type="SUPFAM" id="SSF103473">
    <property type="entry name" value="MFS general substrate transporter"/>
    <property type="match status" value="1"/>
</dbReference>
<feature type="transmembrane region" description="Helical" evidence="7">
    <location>
        <begin position="84"/>
        <end position="105"/>
    </location>
</feature>